<proteinExistence type="predicted"/>
<keyword evidence="3" id="KW-1185">Reference proteome</keyword>
<name>A0A815CZT0_9BILA</name>
<organism evidence="1 3">
    <name type="scientific">Didymodactylos carnosus</name>
    <dbReference type="NCBI Taxonomy" id="1234261"/>
    <lineage>
        <taxon>Eukaryota</taxon>
        <taxon>Metazoa</taxon>
        <taxon>Spiralia</taxon>
        <taxon>Gnathifera</taxon>
        <taxon>Rotifera</taxon>
        <taxon>Eurotatoria</taxon>
        <taxon>Bdelloidea</taxon>
        <taxon>Philodinida</taxon>
        <taxon>Philodinidae</taxon>
        <taxon>Didymodactylos</taxon>
    </lineage>
</organism>
<comment type="caution">
    <text evidence="1">The sequence shown here is derived from an EMBL/GenBank/DDBJ whole genome shotgun (WGS) entry which is preliminary data.</text>
</comment>
<protein>
    <submittedName>
        <fullName evidence="1">Uncharacterized protein</fullName>
    </submittedName>
</protein>
<reference evidence="1" key="1">
    <citation type="submission" date="2021-02" db="EMBL/GenBank/DDBJ databases">
        <authorList>
            <person name="Nowell W R."/>
        </authorList>
    </citation>
    <scope>NUCLEOTIDE SEQUENCE</scope>
</reference>
<dbReference type="Proteomes" id="UP000663829">
    <property type="component" value="Unassembled WGS sequence"/>
</dbReference>
<sequence>MEILICDPNHEILLENVTFGLNVPVHVVDSELLQQRINQNRRQFLILPCKLISEFRSFPTTYFYCQTKEKFQQILKQYPGLKLFKIDQYCYYLAYDLAMIFVKKGHILRQDKRQPLANLYYQQAKDIYSKINRQLISQRQIAATEKTCKDQQTSPIPTADNDKCYSYLLEKQEIVE</sequence>
<evidence type="ECO:0000313" key="1">
    <source>
        <dbReference type="EMBL" id="CAF1286806.1"/>
    </source>
</evidence>
<gene>
    <name evidence="1" type="ORF">GPM918_LOCUS27828</name>
    <name evidence="2" type="ORF">SRO942_LOCUS28232</name>
</gene>
<evidence type="ECO:0000313" key="2">
    <source>
        <dbReference type="EMBL" id="CAF4088509.1"/>
    </source>
</evidence>
<evidence type="ECO:0000313" key="3">
    <source>
        <dbReference type="Proteomes" id="UP000663829"/>
    </source>
</evidence>
<dbReference type="EMBL" id="CAJOBC010030647">
    <property type="protein sequence ID" value="CAF4088509.1"/>
    <property type="molecule type" value="Genomic_DNA"/>
</dbReference>
<dbReference type="EMBL" id="CAJNOQ010011866">
    <property type="protein sequence ID" value="CAF1286806.1"/>
    <property type="molecule type" value="Genomic_DNA"/>
</dbReference>
<dbReference type="Proteomes" id="UP000681722">
    <property type="component" value="Unassembled WGS sequence"/>
</dbReference>
<dbReference type="AlphaFoldDB" id="A0A815CZT0"/>
<accession>A0A815CZT0</accession>